<dbReference type="GeneID" id="26518438"/>
<dbReference type="EMBL" id="KT239446">
    <property type="protein sequence ID" value="AKY01894.1"/>
    <property type="molecule type" value="Genomic_DNA"/>
</dbReference>
<name>A0A0K1Y4J1_9CAUD</name>
<dbReference type="Proteomes" id="UP000204179">
    <property type="component" value="Segment"/>
</dbReference>
<protein>
    <recommendedName>
        <fullName evidence="3">Superinfection immunity protein</fullName>
    </recommendedName>
</protein>
<proteinExistence type="predicted"/>
<evidence type="ECO:0000313" key="1">
    <source>
        <dbReference type="EMBL" id="AKY01894.1"/>
    </source>
</evidence>
<dbReference type="KEGG" id="vg:26518438"/>
<dbReference type="RefSeq" id="YP_009190604.1">
    <property type="nucleotide sequence ID" value="NC_028686.1"/>
</dbReference>
<accession>A0A0K1Y4J1</accession>
<dbReference type="InterPro" id="IPR016410">
    <property type="entry name" value="Phage_imm"/>
</dbReference>
<gene>
    <name evidence="1" type="ORF">JD18_023</name>
</gene>
<sequence length="68" mass="7732">MEAVFGLIILFFIYFLPTFVACSRKHKSRGGIFITNLVFGWSIIGWLIALIWSASNAQQNTIIIQQVK</sequence>
<evidence type="ECO:0000313" key="2">
    <source>
        <dbReference type="Proteomes" id="UP000204179"/>
    </source>
</evidence>
<dbReference type="Pfam" id="PF14373">
    <property type="entry name" value="Imm_superinfect"/>
    <property type="match status" value="1"/>
</dbReference>
<keyword evidence="2" id="KW-1185">Reference proteome</keyword>
<organism evidence="1 2">
    <name type="scientific">Klebsiella phage JD18</name>
    <dbReference type="NCBI Taxonomy" id="1698360"/>
    <lineage>
        <taxon>Viruses</taxon>
        <taxon>Duplodnaviria</taxon>
        <taxon>Heunggongvirae</taxon>
        <taxon>Uroviricota</taxon>
        <taxon>Caudoviricetes</taxon>
        <taxon>Pantevenvirales</taxon>
        <taxon>Straboviridae</taxon>
        <taxon>Tevenvirinae</taxon>
        <taxon>Jiaodavirus</taxon>
        <taxon>Jiaodavirus jd18</taxon>
    </lineage>
</organism>
<evidence type="ECO:0008006" key="3">
    <source>
        <dbReference type="Google" id="ProtNLM"/>
    </source>
</evidence>
<reference evidence="1 2" key="1">
    <citation type="submission" date="2015-07" db="EMBL/GenBank/DDBJ databases">
        <title>Isolation and characterization of JD18-a novel lytic bacteriophage for Klebsiella pneumoniae.</title>
        <authorList>
            <person name="Fan J."/>
            <person name="Zhang X."/>
            <person name="Guo X."/>
            <person name="He P."/>
            <person name="Zhang Y."/>
        </authorList>
    </citation>
    <scope>NUCLEOTIDE SEQUENCE [LARGE SCALE GENOMIC DNA]</scope>
</reference>